<organism evidence="1 2">
    <name type="scientific">Ficus carica</name>
    <name type="common">Common fig</name>
    <dbReference type="NCBI Taxonomy" id="3494"/>
    <lineage>
        <taxon>Eukaryota</taxon>
        <taxon>Viridiplantae</taxon>
        <taxon>Streptophyta</taxon>
        <taxon>Embryophyta</taxon>
        <taxon>Tracheophyta</taxon>
        <taxon>Spermatophyta</taxon>
        <taxon>Magnoliopsida</taxon>
        <taxon>eudicotyledons</taxon>
        <taxon>Gunneridae</taxon>
        <taxon>Pentapetalae</taxon>
        <taxon>rosids</taxon>
        <taxon>fabids</taxon>
        <taxon>Rosales</taxon>
        <taxon>Moraceae</taxon>
        <taxon>Ficeae</taxon>
        <taxon>Ficus</taxon>
    </lineage>
</organism>
<dbReference type="EMBL" id="BTGU01000032">
    <property type="protein sequence ID" value="GMN49873.1"/>
    <property type="molecule type" value="Genomic_DNA"/>
</dbReference>
<reference evidence="1" key="1">
    <citation type="submission" date="2023-07" db="EMBL/GenBank/DDBJ databases">
        <title>draft genome sequence of fig (Ficus carica).</title>
        <authorList>
            <person name="Takahashi T."/>
            <person name="Nishimura K."/>
        </authorList>
    </citation>
    <scope>NUCLEOTIDE SEQUENCE</scope>
</reference>
<gene>
    <name evidence="1" type="ORF">TIFTF001_019028</name>
</gene>
<evidence type="ECO:0000313" key="1">
    <source>
        <dbReference type="EMBL" id="GMN49873.1"/>
    </source>
</evidence>
<name>A0AA88APM9_FICCA</name>
<keyword evidence="2" id="KW-1185">Reference proteome</keyword>
<protein>
    <submittedName>
        <fullName evidence="1">Uncharacterized protein</fullName>
    </submittedName>
</protein>
<comment type="caution">
    <text evidence="1">The sequence shown here is derived from an EMBL/GenBank/DDBJ whole genome shotgun (WGS) entry which is preliminary data.</text>
</comment>
<sequence>MRSKMETSDALLKGSLMGLDLERLGRQHLELLAVSGDGLLCGGFGLGCPSATKSLVGGCPTRLRSFSRDPPLEALPEKFLQALPARSTTTRREIG</sequence>
<dbReference type="AlphaFoldDB" id="A0AA88APM9"/>
<dbReference type="Proteomes" id="UP001187192">
    <property type="component" value="Unassembled WGS sequence"/>
</dbReference>
<evidence type="ECO:0000313" key="2">
    <source>
        <dbReference type="Proteomes" id="UP001187192"/>
    </source>
</evidence>
<proteinExistence type="predicted"/>
<accession>A0AA88APM9</accession>